<evidence type="ECO:0000256" key="1">
    <source>
        <dbReference type="SAM" id="MobiDB-lite"/>
    </source>
</evidence>
<sequence>MSNEKNEIIEFIRHFEIKNQQFLSNSMTEKRSKGLENVSSEIQNLIGVLKKEWRKSHKEEMNCSCEKVWSRLDNSEKKKLKNTLINTKELIDNCLLGNHYEEDSEKSVEISDDLSDISTVSTQ</sequence>
<feature type="region of interest" description="Disordered" evidence="1">
    <location>
        <begin position="103"/>
        <end position="123"/>
    </location>
</feature>
<accession>A0A1I7V0E4</accession>
<dbReference type="Proteomes" id="UP000095282">
    <property type="component" value="Unplaced"/>
</dbReference>
<name>A0A1I7V0E4_9PELO</name>
<reference evidence="3" key="1">
    <citation type="submission" date="2016-11" db="UniProtKB">
        <authorList>
            <consortium name="WormBaseParasite"/>
        </authorList>
    </citation>
    <scope>IDENTIFICATION</scope>
</reference>
<evidence type="ECO:0000313" key="3">
    <source>
        <dbReference type="WBParaSite" id="Csp11.Scaffold630.g21148.t1"/>
    </source>
</evidence>
<dbReference type="WBParaSite" id="Csp11.Scaffold630.g21148.t1">
    <property type="protein sequence ID" value="Csp11.Scaffold630.g21148.t1"/>
    <property type="gene ID" value="Csp11.Scaffold630.g21148"/>
</dbReference>
<keyword evidence="2" id="KW-1185">Reference proteome</keyword>
<organism evidence="2 3">
    <name type="scientific">Caenorhabditis tropicalis</name>
    <dbReference type="NCBI Taxonomy" id="1561998"/>
    <lineage>
        <taxon>Eukaryota</taxon>
        <taxon>Metazoa</taxon>
        <taxon>Ecdysozoa</taxon>
        <taxon>Nematoda</taxon>
        <taxon>Chromadorea</taxon>
        <taxon>Rhabditida</taxon>
        <taxon>Rhabditina</taxon>
        <taxon>Rhabditomorpha</taxon>
        <taxon>Rhabditoidea</taxon>
        <taxon>Rhabditidae</taxon>
        <taxon>Peloderinae</taxon>
        <taxon>Caenorhabditis</taxon>
    </lineage>
</organism>
<dbReference type="AlphaFoldDB" id="A0A1I7V0E4"/>
<evidence type="ECO:0000313" key="2">
    <source>
        <dbReference type="Proteomes" id="UP000095282"/>
    </source>
</evidence>
<protein>
    <submittedName>
        <fullName evidence="3">Uncharacterized protein</fullName>
    </submittedName>
</protein>
<proteinExistence type="predicted"/>